<accession>A0A1X6WJT2</accession>
<gene>
    <name evidence="1" type="ORF">FM121_00205</name>
</gene>
<keyword evidence="2" id="KW-1185">Reference proteome</keyword>
<evidence type="ECO:0000313" key="2">
    <source>
        <dbReference type="Proteomes" id="UP000195918"/>
    </source>
</evidence>
<protein>
    <submittedName>
        <fullName evidence="1">Uncharacterized protein</fullName>
    </submittedName>
</protein>
<proteinExistence type="predicted"/>
<dbReference type="Proteomes" id="UP000195918">
    <property type="component" value="Unassembled WGS sequence"/>
</dbReference>
<dbReference type="AlphaFoldDB" id="A0A1X6WJT2"/>
<name>A0A1X6WJT2_9ENTE</name>
<evidence type="ECO:0000313" key="1">
    <source>
        <dbReference type="EMBL" id="SLM84480.1"/>
    </source>
</evidence>
<sequence>MTILLSPSPFLKRKKPNLSKKYAKKASALEKSGLANSMLLSIYLFD</sequence>
<organism evidence="1 2">
    <name type="scientific">Vagococcus fluvialis bH819</name>
    <dbReference type="NCBI Taxonomy" id="1255619"/>
    <lineage>
        <taxon>Bacteria</taxon>
        <taxon>Bacillati</taxon>
        <taxon>Bacillota</taxon>
        <taxon>Bacilli</taxon>
        <taxon>Lactobacillales</taxon>
        <taxon>Enterococcaceae</taxon>
        <taxon>Vagococcus</taxon>
    </lineage>
</organism>
<reference evidence="2" key="1">
    <citation type="submission" date="2017-02" db="EMBL/GenBank/DDBJ databases">
        <authorList>
            <person name="Dridi B."/>
        </authorList>
    </citation>
    <scope>NUCLEOTIDE SEQUENCE [LARGE SCALE GENOMIC DNA]</scope>
    <source>
        <strain evidence="2">bH819</strain>
    </source>
</reference>
<dbReference type="EMBL" id="FWFD01000002">
    <property type="protein sequence ID" value="SLM84480.1"/>
    <property type="molecule type" value="Genomic_DNA"/>
</dbReference>